<dbReference type="EMBL" id="CM042890">
    <property type="protein sequence ID" value="KAI4311668.1"/>
    <property type="molecule type" value="Genomic_DNA"/>
</dbReference>
<evidence type="ECO:0000313" key="1">
    <source>
        <dbReference type="EMBL" id="KAI4311668.1"/>
    </source>
</evidence>
<protein>
    <submittedName>
        <fullName evidence="1">Uncharacterized protein</fullName>
    </submittedName>
</protein>
<proteinExistence type="predicted"/>
<accession>A0ACB9LK92</accession>
<organism evidence="1 2">
    <name type="scientific">Melastoma candidum</name>
    <dbReference type="NCBI Taxonomy" id="119954"/>
    <lineage>
        <taxon>Eukaryota</taxon>
        <taxon>Viridiplantae</taxon>
        <taxon>Streptophyta</taxon>
        <taxon>Embryophyta</taxon>
        <taxon>Tracheophyta</taxon>
        <taxon>Spermatophyta</taxon>
        <taxon>Magnoliopsida</taxon>
        <taxon>eudicotyledons</taxon>
        <taxon>Gunneridae</taxon>
        <taxon>Pentapetalae</taxon>
        <taxon>rosids</taxon>
        <taxon>malvids</taxon>
        <taxon>Myrtales</taxon>
        <taxon>Melastomataceae</taxon>
        <taxon>Melastomatoideae</taxon>
        <taxon>Melastomateae</taxon>
        <taxon>Melastoma</taxon>
    </lineage>
</organism>
<name>A0ACB9LK92_9MYRT</name>
<dbReference type="Proteomes" id="UP001057402">
    <property type="component" value="Chromosome 11"/>
</dbReference>
<gene>
    <name evidence="1" type="ORF">MLD38_036546</name>
</gene>
<sequence>MTQEHSPSSGDPPQLMESPSLNEKIKKAIVSYNHEEAARLYSEGIALYPRNPNYHTGRATANIFLQNFQGAIIDSTNALLLDQGHKLLRGLPYLHMGRALIGLGEFDHAFTIVSEGLKVDSADMRLKRCLELARMAGTCKMATSGHSTGTDTIGDVFEGGEMWLKLDGDMVATEYRHDPEFRRKVSEARRDNLKLGKHLREDKRFLKAFESLLNVKFAENVGRAAPEAEIEGYEQPELIKLCEMFSQVDVTAEKMAGEQEEEAEEAEVAEELLKLALEGLI</sequence>
<reference evidence="2" key="1">
    <citation type="journal article" date="2023" name="Front. Plant Sci.">
        <title>Chromosomal-level genome assembly of Melastoma candidum provides insights into trichome evolution.</title>
        <authorList>
            <person name="Zhong Y."/>
            <person name="Wu W."/>
            <person name="Sun C."/>
            <person name="Zou P."/>
            <person name="Liu Y."/>
            <person name="Dai S."/>
            <person name="Zhou R."/>
        </authorList>
    </citation>
    <scope>NUCLEOTIDE SEQUENCE [LARGE SCALE GENOMIC DNA]</scope>
</reference>
<evidence type="ECO:0000313" key="2">
    <source>
        <dbReference type="Proteomes" id="UP001057402"/>
    </source>
</evidence>
<keyword evidence="2" id="KW-1185">Reference proteome</keyword>
<comment type="caution">
    <text evidence="1">The sequence shown here is derived from an EMBL/GenBank/DDBJ whole genome shotgun (WGS) entry which is preliminary data.</text>
</comment>